<evidence type="ECO:0000256" key="2">
    <source>
        <dbReference type="ARBA" id="ARBA00022884"/>
    </source>
</evidence>
<dbReference type="GO" id="GO:0005737">
    <property type="term" value="C:cytoplasm"/>
    <property type="evidence" value="ECO:0007669"/>
    <property type="project" value="TreeGrafter"/>
</dbReference>
<organism evidence="7 8">
    <name type="scientific">Clupea harengus</name>
    <name type="common">Atlantic herring</name>
    <dbReference type="NCBI Taxonomy" id="7950"/>
    <lineage>
        <taxon>Eukaryota</taxon>
        <taxon>Metazoa</taxon>
        <taxon>Chordata</taxon>
        <taxon>Craniata</taxon>
        <taxon>Vertebrata</taxon>
        <taxon>Euteleostomi</taxon>
        <taxon>Actinopterygii</taxon>
        <taxon>Neopterygii</taxon>
        <taxon>Teleostei</taxon>
        <taxon>Clupei</taxon>
        <taxon>Clupeiformes</taxon>
        <taxon>Clupeoidei</taxon>
        <taxon>Clupeidae</taxon>
        <taxon>Clupea</taxon>
    </lineage>
</organism>
<dbReference type="PROSITE" id="PS50102">
    <property type="entry name" value="RRM"/>
    <property type="match status" value="1"/>
</dbReference>
<dbReference type="AlphaFoldDB" id="A0A8M1K829"/>
<protein>
    <submittedName>
        <fullName evidence="8">RNA-binding protein Musashi homolog 2-like</fullName>
    </submittedName>
</protein>
<dbReference type="OrthoDB" id="1875751at2759"/>
<accession>A0A8M1K829</accession>
<keyword evidence="1" id="KW-0677">Repeat</keyword>
<dbReference type="SMART" id="SM00360">
    <property type="entry name" value="RRM"/>
    <property type="match status" value="1"/>
</dbReference>
<evidence type="ECO:0000313" key="7">
    <source>
        <dbReference type="Proteomes" id="UP000515152"/>
    </source>
</evidence>
<evidence type="ECO:0000256" key="5">
    <source>
        <dbReference type="SAM" id="Phobius"/>
    </source>
</evidence>
<dbReference type="KEGG" id="char:122129255"/>
<keyword evidence="2 3" id="KW-0694">RNA-binding</keyword>
<keyword evidence="5" id="KW-0812">Transmembrane</keyword>
<feature type="transmembrane region" description="Helical" evidence="5">
    <location>
        <begin position="146"/>
        <end position="170"/>
    </location>
</feature>
<dbReference type="GO" id="GO:0006417">
    <property type="term" value="P:regulation of translation"/>
    <property type="evidence" value="ECO:0007669"/>
    <property type="project" value="TreeGrafter"/>
</dbReference>
<gene>
    <name evidence="8" type="primary">LOC122129255</name>
</gene>
<dbReference type="InterPro" id="IPR000504">
    <property type="entry name" value="RRM_dom"/>
</dbReference>
<dbReference type="Proteomes" id="UP000515152">
    <property type="component" value="Unplaced"/>
</dbReference>
<keyword evidence="5" id="KW-0472">Membrane</keyword>
<reference evidence="8" key="1">
    <citation type="submission" date="2025-08" db="UniProtKB">
        <authorList>
            <consortium name="RefSeq"/>
        </authorList>
    </citation>
    <scope>IDENTIFICATION</scope>
</reference>
<sequence>MEGDGSQTTSGNSNDSQHDPGKMFIGGLSWQTSPDSLRDYFSKFGEIRECMVMRDPTTKRSRGFGFVTFADAASVDKVLAQTHHELDSKTIDPKVAFPRRTQPKVRQLKLFSLLLFHLSTLTRLHSDPFSADCSAALHWLEAPFDSVSALSVTGGFMTAFEMWVLFFLLLCNVIPAEIFS</sequence>
<feature type="compositionally biased region" description="Polar residues" evidence="4">
    <location>
        <begin position="1"/>
        <end position="15"/>
    </location>
</feature>
<keyword evidence="7" id="KW-1185">Reference proteome</keyword>
<dbReference type="PANTHER" id="PTHR48032">
    <property type="entry name" value="RNA-BINDING PROTEIN MUSASHI HOMOLOG RBP6"/>
    <property type="match status" value="1"/>
</dbReference>
<evidence type="ECO:0000259" key="6">
    <source>
        <dbReference type="PROSITE" id="PS50102"/>
    </source>
</evidence>
<evidence type="ECO:0000313" key="8">
    <source>
        <dbReference type="RefSeq" id="XP_042560176.1"/>
    </source>
</evidence>
<proteinExistence type="predicted"/>
<dbReference type="FunFam" id="3.30.70.330:FF:000025">
    <property type="entry name" value="RNA-binding protein Musashi homolog 2 isoform X1"/>
    <property type="match status" value="1"/>
</dbReference>
<name>A0A8M1K829_CLUHA</name>
<evidence type="ECO:0000256" key="1">
    <source>
        <dbReference type="ARBA" id="ARBA00022737"/>
    </source>
</evidence>
<dbReference type="GO" id="GO:0003729">
    <property type="term" value="F:mRNA binding"/>
    <property type="evidence" value="ECO:0007669"/>
    <property type="project" value="TreeGrafter"/>
</dbReference>
<dbReference type="PANTHER" id="PTHR48032:SF10">
    <property type="entry name" value="RNA-BINDING PROTEIN MUSASHI HOMOLOG 2"/>
    <property type="match status" value="1"/>
</dbReference>
<dbReference type="GO" id="GO:0007417">
    <property type="term" value="P:central nervous system development"/>
    <property type="evidence" value="ECO:0007669"/>
    <property type="project" value="TreeGrafter"/>
</dbReference>
<feature type="region of interest" description="Disordered" evidence="4">
    <location>
        <begin position="1"/>
        <end position="29"/>
    </location>
</feature>
<keyword evidence="5" id="KW-1133">Transmembrane helix</keyword>
<evidence type="ECO:0000256" key="4">
    <source>
        <dbReference type="SAM" id="MobiDB-lite"/>
    </source>
</evidence>
<evidence type="ECO:0000256" key="3">
    <source>
        <dbReference type="PROSITE-ProRule" id="PRU00176"/>
    </source>
</evidence>
<feature type="domain" description="RRM" evidence="6">
    <location>
        <begin position="21"/>
        <end position="100"/>
    </location>
</feature>
<dbReference type="RefSeq" id="XP_042560176.1">
    <property type="nucleotide sequence ID" value="XM_042704242.1"/>
</dbReference>
<dbReference type="GeneID" id="122129255"/>
<dbReference type="Pfam" id="PF00076">
    <property type="entry name" value="RRM_1"/>
    <property type="match status" value="1"/>
</dbReference>